<sequence>MMTSDAAQTPAPAAHQDLVGVLVILIKPSSDQDKQRYDQLQQLRRQHDQAFSRWLPHITLIPPFTLAGPSNTKDSSPALADLVNIHEAKLSQIAEAARKVCKRHETHSLLIDQVSTFPLRKYTNIHLRPFPTNFKDKATKAHQQAVIDGSISPVQDADHSSRRIVGLQTDLADAVAPLLRPSANWASQSERSTKTDEKEKPSRKNGNVFKPHVSVGQSTSSKATWQLCRSAEKVLSGDDKTGGQRHGLLCDIDSVQLMIKQKGQEGPYHIHKELPLSQP</sequence>
<gene>
    <name evidence="2" type="ORF">UTRI_04897</name>
</gene>
<organism evidence="2 3">
    <name type="scientific">Ustilago trichophora</name>
    <dbReference type="NCBI Taxonomy" id="86804"/>
    <lineage>
        <taxon>Eukaryota</taxon>
        <taxon>Fungi</taxon>
        <taxon>Dikarya</taxon>
        <taxon>Basidiomycota</taxon>
        <taxon>Ustilaginomycotina</taxon>
        <taxon>Ustilaginomycetes</taxon>
        <taxon>Ustilaginales</taxon>
        <taxon>Ustilaginaceae</taxon>
        <taxon>Ustilago</taxon>
    </lineage>
</organism>
<dbReference type="InterPro" id="IPR009097">
    <property type="entry name" value="Cyclic_Pdiesterase"/>
</dbReference>
<accession>A0A5C3EE62</accession>
<dbReference type="SUPFAM" id="SSF55144">
    <property type="entry name" value="LigT-like"/>
    <property type="match status" value="1"/>
</dbReference>
<evidence type="ECO:0000256" key="1">
    <source>
        <dbReference type="SAM" id="MobiDB-lite"/>
    </source>
</evidence>
<feature type="compositionally biased region" description="Basic and acidic residues" evidence="1">
    <location>
        <begin position="191"/>
        <end position="202"/>
    </location>
</feature>
<protein>
    <submittedName>
        <fullName evidence="2">Uncharacterized protein</fullName>
    </submittedName>
</protein>
<dbReference type="OrthoDB" id="10263155at2759"/>
<keyword evidence="3" id="KW-1185">Reference proteome</keyword>
<name>A0A5C3EE62_9BASI</name>
<dbReference type="AlphaFoldDB" id="A0A5C3EE62"/>
<dbReference type="Proteomes" id="UP000324022">
    <property type="component" value="Unassembled WGS sequence"/>
</dbReference>
<evidence type="ECO:0000313" key="2">
    <source>
        <dbReference type="EMBL" id="SPO28500.1"/>
    </source>
</evidence>
<evidence type="ECO:0000313" key="3">
    <source>
        <dbReference type="Proteomes" id="UP000324022"/>
    </source>
</evidence>
<dbReference type="Pfam" id="PF13563">
    <property type="entry name" value="2_5_RNA_ligase2"/>
    <property type="match status" value="1"/>
</dbReference>
<proteinExistence type="predicted"/>
<reference evidence="2 3" key="1">
    <citation type="submission" date="2018-03" db="EMBL/GenBank/DDBJ databases">
        <authorList>
            <person name="Guldener U."/>
        </authorList>
    </citation>
    <scope>NUCLEOTIDE SEQUENCE [LARGE SCALE GENOMIC DNA]</scope>
    <source>
        <strain evidence="2 3">NBRC100155</strain>
    </source>
</reference>
<feature type="region of interest" description="Disordered" evidence="1">
    <location>
        <begin position="182"/>
        <end position="221"/>
    </location>
</feature>
<dbReference type="PANTHER" id="PTHR37474">
    <property type="entry name" value="RNA LIGASE/CYCLIC NUCLEOTIDE PHOSPHODIESTERASE"/>
    <property type="match status" value="1"/>
</dbReference>
<dbReference type="PANTHER" id="PTHR37474:SF1">
    <property type="entry name" value="2'-5' RNA LIGASE FAMILY PROTEIN"/>
    <property type="match status" value="1"/>
</dbReference>
<dbReference type="EMBL" id="OOIN01000022">
    <property type="protein sequence ID" value="SPO28500.1"/>
    <property type="molecule type" value="Genomic_DNA"/>
</dbReference>
<dbReference type="Gene3D" id="3.90.1140.10">
    <property type="entry name" value="Cyclic phosphodiesterase"/>
    <property type="match status" value="1"/>
</dbReference>